<dbReference type="InterPro" id="IPR012347">
    <property type="entry name" value="Ferritin-like"/>
</dbReference>
<dbReference type="Pfam" id="PF11553">
    <property type="entry name" value="DUF3231"/>
    <property type="match status" value="1"/>
</dbReference>
<name>A0A4Y9AFX0_9BACI</name>
<dbReference type="OrthoDB" id="1934429at2"/>
<sequence length="186" mass="20763">MPNFTQLFESASNVFQTLTDNKKDPLHVGEAMSCWTYLAFVNNIMTYEEIGLYTTTDPGVKELYQEGLKIATSHKKQLTELMREEGVSLPTSPESKPNSDPSAIPVGARFTDFELANTININFVAAADMCAAAASQCLRTDIGLMFIKFQTEKLAMGYKAKELMNKKGWLIKPPYFQPQGTPHPKK</sequence>
<accession>A0A4Y9AFX0</accession>
<dbReference type="InterPro" id="IPR021617">
    <property type="entry name" value="DUF3231"/>
</dbReference>
<protein>
    <submittedName>
        <fullName evidence="1">DUF3231 family protein</fullName>
    </submittedName>
</protein>
<proteinExistence type="predicted"/>
<dbReference type="RefSeq" id="WP_135109684.1">
    <property type="nucleotide sequence ID" value="NZ_SRHY01000008.1"/>
</dbReference>
<evidence type="ECO:0000313" key="1">
    <source>
        <dbReference type="EMBL" id="TFJ93274.1"/>
    </source>
</evidence>
<dbReference type="Proteomes" id="UP000298484">
    <property type="component" value="Unassembled WGS sequence"/>
</dbReference>
<dbReference type="EMBL" id="SRHY01000008">
    <property type="protein sequence ID" value="TFJ93274.1"/>
    <property type="molecule type" value="Genomic_DNA"/>
</dbReference>
<reference evidence="1 2" key="1">
    <citation type="submission" date="2019-03" db="EMBL/GenBank/DDBJ databases">
        <title>Genome sequence of Lentibacillus salicampi ATCC BAA-719.</title>
        <authorList>
            <person name="Maclea K.S."/>
            <person name="Simoes Junior M."/>
        </authorList>
    </citation>
    <scope>NUCLEOTIDE SEQUENCE [LARGE SCALE GENOMIC DNA]</scope>
    <source>
        <strain evidence="1 2">ATCC BAA-719</strain>
    </source>
</reference>
<dbReference type="Gene3D" id="1.20.1260.10">
    <property type="match status" value="1"/>
</dbReference>
<gene>
    <name evidence="1" type="ORF">E4U82_08045</name>
</gene>
<keyword evidence="2" id="KW-1185">Reference proteome</keyword>
<comment type="caution">
    <text evidence="1">The sequence shown here is derived from an EMBL/GenBank/DDBJ whole genome shotgun (WGS) entry which is preliminary data.</text>
</comment>
<dbReference type="AlphaFoldDB" id="A0A4Y9AFX0"/>
<evidence type="ECO:0000313" key="2">
    <source>
        <dbReference type="Proteomes" id="UP000298484"/>
    </source>
</evidence>
<organism evidence="1 2">
    <name type="scientific">Lentibacillus salicampi</name>
    <dbReference type="NCBI Taxonomy" id="175306"/>
    <lineage>
        <taxon>Bacteria</taxon>
        <taxon>Bacillati</taxon>
        <taxon>Bacillota</taxon>
        <taxon>Bacilli</taxon>
        <taxon>Bacillales</taxon>
        <taxon>Bacillaceae</taxon>
        <taxon>Lentibacillus</taxon>
    </lineage>
</organism>